<accession>A0A8C7YDM6</accession>
<evidence type="ECO:0008006" key="3">
    <source>
        <dbReference type="Google" id="ProtNLM"/>
    </source>
</evidence>
<protein>
    <recommendedName>
        <fullName evidence="3">Protein phosphatase 2 catalytic subunit beta</fullName>
    </recommendedName>
</protein>
<keyword evidence="2" id="KW-1185">Reference proteome</keyword>
<proteinExistence type="predicted"/>
<sequence length="39" mass="4642">MEDKSFTKELDQWIEQLNECKQLTENQVRTLCEKVSALI</sequence>
<reference evidence="1" key="2">
    <citation type="submission" date="2025-09" db="UniProtKB">
        <authorList>
            <consortium name="Ensembl"/>
        </authorList>
    </citation>
    <scope>IDENTIFICATION</scope>
</reference>
<dbReference type="AlphaFoldDB" id="A0A8C7YDM6"/>
<dbReference type="Proteomes" id="UP000694383">
    <property type="component" value="Unplaced"/>
</dbReference>
<name>A0A8C7YDM6_9TELE</name>
<evidence type="ECO:0000313" key="1">
    <source>
        <dbReference type="Ensembl" id="ENSOSIP00000027093.1"/>
    </source>
</evidence>
<evidence type="ECO:0000313" key="2">
    <source>
        <dbReference type="Proteomes" id="UP000694383"/>
    </source>
</evidence>
<reference evidence="1" key="1">
    <citation type="submission" date="2025-08" db="UniProtKB">
        <authorList>
            <consortium name="Ensembl"/>
        </authorList>
    </citation>
    <scope>IDENTIFICATION</scope>
</reference>
<dbReference type="Ensembl" id="ENSOSIT00000028565.1">
    <property type="protein sequence ID" value="ENSOSIP00000027093.1"/>
    <property type="gene ID" value="ENSOSIG00000014241.1"/>
</dbReference>
<organism evidence="1 2">
    <name type="scientific">Oryzias sinensis</name>
    <name type="common">Chinese medaka</name>
    <dbReference type="NCBI Taxonomy" id="183150"/>
    <lineage>
        <taxon>Eukaryota</taxon>
        <taxon>Metazoa</taxon>
        <taxon>Chordata</taxon>
        <taxon>Craniata</taxon>
        <taxon>Vertebrata</taxon>
        <taxon>Euteleostomi</taxon>
        <taxon>Actinopterygii</taxon>
        <taxon>Neopterygii</taxon>
        <taxon>Teleostei</taxon>
        <taxon>Neoteleostei</taxon>
        <taxon>Acanthomorphata</taxon>
        <taxon>Ovalentaria</taxon>
        <taxon>Atherinomorphae</taxon>
        <taxon>Beloniformes</taxon>
        <taxon>Adrianichthyidae</taxon>
        <taxon>Oryziinae</taxon>
        <taxon>Oryzias</taxon>
    </lineage>
</organism>